<dbReference type="Pfam" id="PF03061">
    <property type="entry name" value="4HBT"/>
    <property type="match status" value="1"/>
</dbReference>
<keyword evidence="2" id="KW-0444">Lipid biosynthesis</keyword>
<dbReference type="Proteomes" id="UP000189933">
    <property type="component" value="Unassembled WGS sequence"/>
</dbReference>
<dbReference type="Pfam" id="PF08220">
    <property type="entry name" value="HTH_DeoR"/>
    <property type="match status" value="1"/>
</dbReference>
<evidence type="ECO:0000256" key="7">
    <source>
        <dbReference type="ARBA" id="ARBA00023160"/>
    </source>
</evidence>
<dbReference type="GO" id="GO:0045717">
    <property type="term" value="P:negative regulation of fatty acid biosynthetic process"/>
    <property type="evidence" value="ECO:0007669"/>
    <property type="project" value="InterPro"/>
</dbReference>
<dbReference type="OrthoDB" id="1706183at2"/>
<dbReference type="GO" id="GO:0003677">
    <property type="term" value="F:DNA binding"/>
    <property type="evidence" value="ECO:0007669"/>
    <property type="project" value="UniProtKB-KW"/>
</dbReference>
<keyword evidence="4" id="KW-0805">Transcription regulation</keyword>
<evidence type="ECO:0000256" key="8">
    <source>
        <dbReference type="ARBA" id="ARBA00023163"/>
    </source>
</evidence>
<keyword evidence="7" id="KW-0275">Fatty acid biosynthesis</keyword>
<gene>
    <name evidence="11" type="ORF">SAMN02745885_01036</name>
</gene>
<evidence type="ECO:0000256" key="3">
    <source>
        <dbReference type="ARBA" id="ARBA00022832"/>
    </source>
</evidence>
<evidence type="ECO:0000256" key="2">
    <source>
        <dbReference type="ARBA" id="ARBA00022516"/>
    </source>
</evidence>
<dbReference type="GO" id="GO:0045892">
    <property type="term" value="P:negative regulation of DNA-templated transcription"/>
    <property type="evidence" value="ECO:0007669"/>
    <property type="project" value="InterPro"/>
</dbReference>
<feature type="domain" description="HTH deoR-type" evidence="10">
    <location>
        <begin position="10"/>
        <end position="43"/>
    </location>
</feature>
<evidence type="ECO:0000256" key="1">
    <source>
        <dbReference type="ARBA" id="ARBA00022491"/>
    </source>
</evidence>
<accession>A0A1T4NVC6</accession>
<dbReference type="SUPFAM" id="SSF54637">
    <property type="entry name" value="Thioesterase/thiol ester dehydrase-isomerase"/>
    <property type="match status" value="1"/>
</dbReference>
<dbReference type="GO" id="GO:0006633">
    <property type="term" value="P:fatty acid biosynthetic process"/>
    <property type="evidence" value="ECO:0007669"/>
    <property type="project" value="UniProtKB-KW"/>
</dbReference>
<dbReference type="EMBL" id="FUXM01000008">
    <property type="protein sequence ID" value="SJZ82996.1"/>
    <property type="molecule type" value="Genomic_DNA"/>
</dbReference>
<dbReference type="CDD" id="cd03440">
    <property type="entry name" value="hot_dog"/>
    <property type="match status" value="1"/>
</dbReference>
<sequence>MERPLKKDERQQLLAEHIRHSPFSTDEELAQLFGVSVQTIRLDRLELGIPEVRERMKQLAEGQWSKLKALADTDLVGELIELELGKKGLSLLTIESNMVFSRTGIARGHLLFAQANSLAVALVDAPLALTGTVRVSFLRPVRLGERVIARAEVVKIKQNRYYIQVTSSVKGQDVLKGLFVVFALEDDANENRS</sequence>
<dbReference type="InterPro" id="IPR036390">
    <property type="entry name" value="WH_DNA-bd_sf"/>
</dbReference>
<dbReference type="InterPro" id="IPR029069">
    <property type="entry name" value="HotDog_dom_sf"/>
</dbReference>
<evidence type="ECO:0000256" key="5">
    <source>
        <dbReference type="ARBA" id="ARBA00023098"/>
    </source>
</evidence>
<evidence type="ECO:0000259" key="10">
    <source>
        <dbReference type="Pfam" id="PF08220"/>
    </source>
</evidence>
<organism evidence="11 12">
    <name type="scientific">Carboxydocella sporoproducens DSM 16521</name>
    <dbReference type="NCBI Taxonomy" id="1121270"/>
    <lineage>
        <taxon>Bacteria</taxon>
        <taxon>Bacillati</taxon>
        <taxon>Bacillota</taxon>
        <taxon>Clostridia</taxon>
        <taxon>Eubacteriales</taxon>
        <taxon>Clostridiales Family XVI. Incertae Sedis</taxon>
        <taxon>Carboxydocella</taxon>
    </lineage>
</organism>
<dbReference type="AlphaFoldDB" id="A0A1T4NVC6"/>
<dbReference type="InterPro" id="IPR006683">
    <property type="entry name" value="Thioestr_dom"/>
</dbReference>
<dbReference type="NCBIfam" id="NF003359">
    <property type="entry name" value="PRK04424.1"/>
    <property type="match status" value="1"/>
</dbReference>
<dbReference type="GO" id="GO:0003700">
    <property type="term" value="F:DNA-binding transcription factor activity"/>
    <property type="evidence" value="ECO:0007669"/>
    <property type="project" value="InterPro"/>
</dbReference>
<name>A0A1T4NVC6_9FIRM</name>
<protein>
    <submittedName>
        <fullName evidence="11">Acyl-coenzyme A thioesterase PaaI, contains HGG motif</fullName>
    </submittedName>
</protein>
<evidence type="ECO:0000313" key="12">
    <source>
        <dbReference type="Proteomes" id="UP000189933"/>
    </source>
</evidence>
<feature type="domain" description="Thioesterase" evidence="9">
    <location>
        <begin position="125"/>
        <end position="166"/>
    </location>
</feature>
<dbReference type="Gene3D" id="3.10.129.10">
    <property type="entry name" value="Hotdog Thioesterase"/>
    <property type="match status" value="1"/>
</dbReference>
<evidence type="ECO:0000256" key="4">
    <source>
        <dbReference type="ARBA" id="ARBA00023015"/>
    </source>
</evidence>
<dbReference type="PIRSF" id="PIRSF037733">
    <property type="entry name" value="Transcription_factor_FapR"/>
    <property type="match status" value="1"/>
</dbReference>
<evidence type="ECO:0000256" key="6">
    <source>
        <dbReference type="ARBA" id="ARBA00023125"/>
    </source>
</evidence>
<keyword evidence="3" id="KW-0276">Fatty acid metabolism</keyword>
<keyword evidence="1" id="KW-0678">Repressor</keyword>
<keyword evidence="12" id="KW-1185">Reference proteome</keyword>
<keyword evidence="6" id="KW-0238">DNA-binding</keyword>
<proteinExistence type="predicted"/>
<dbReference type="InterPro" id="IPR001034">
    <property type="entry name" value="DeoR_HTH"/>
</dbReference>
<dbReference type="InterPro" id="IPR036388">
    <property type="entry name" value="WH-like_DNA-bd_sf"/>
</dbReference>
<reference evidence="12" key="1">
    <citation type="submission" date="2017-02" db="EMBL/GenBank/DDBJ databases">
        <authorList>
            <person name="Varghese N."/>
            <person name="Submissions S."/>
        </authorList>
    </citation>
    <scope>NUCLEOTIDE SEQUENCE [LARGE SCALE GENOMIC DNA]</scope>
    <source>
        <strain evidence="12">DSM 16521</strain>
    </source>
</reference>
<evidence type="ECO:0000313" key="11">
    <source>
        <dbReference type="EMBL" id="SJZ82996.1"/>
    </source>
</evidence>
<keyword evidence="5" id="KW-0443">Lipid metabolism</keyword>
<keyword evidence="8" id="KW-0804">Transcription</keyword>
<evidence type="ECO:0000259" key="9">
    <source>
        <dbReference type="Pfam" id="PF03061"/>
    </source>
</evidence>
<dbReference type="RefSeq" id="WP_078665129.1">
    <property type="nucleotide sequence ID" value="NZ_FUXM01000008.1"/>
</dbReference>
<dbReference type="Gene3D" id="1.10.10.10">
    <property type="entry name" value="Winged helix-like DNA-binding domain superfamily/Winged helix DNA-binding domain"/>
    <property type="match status" value="1"/>
</dbReference>
<dbReference type="SUPFAM" id="SSF46785">
    <property type="entry name" value="Winged helix' DNA-binding domain"/>
    <property type="match status" value="1"/>
</dbReference>
<dbReference type="InterPro" id="IPR017275">
    <property type="entry name" value="Transcription_factor_FapR"/>
</dbReference>